<dbReference type="InterPro" id="IPR002410">
    <property type="entry name" value="Peptidase_S33"/>
</dbReference>
<dbReference type="OrthoDB" id="190201at2759"/>
<keyword evidence="2" id="KW-0378">Hydrolase</keyword>
<evidence type="ECO:0000256" key="2">
    <source>
        <dbReference type="ARBA" id="ARBA00022801"/>
    </source>
</evidence>
<evidence type="ECO:0000259" key="3">
    <source>
        <dbReference type="Pfam" id="PF00561"/>
    </source>
</evidence>
<dbReference type="AlphaFoldDB" id="A0A8H5CUK0"/>
<dbReference type="SUPFAM" id="SSF53474">
    <property type="entry name" value="alpha/beta-Hydrolases"/>
    <property type="match status" value="1"/>
</dbReference>
<dbReference type="InterPro" id="IPR000073">
    <property type="entry name" value="AB_hydrolase_1"/>
</dbReference>
<protein>
    <recommendedName>
        <fullName evidence="3">AB hydrolase-1 domain-containing protein</fullName>
    </recommendedName>
</protein>
<evidence type="ECO:0000313" key="4">
    <source>
        <dbReference type="EMBL" id="KAF5347333.1"/>
    </source>
</evidence>
<dbReference type="PRINTS" id="PR00111">
    <property type="entry name" value="ABHYDROLASE"/>
</dbReference>
<dbReference type="PANTHER" id="PTHR43194:SF2">
    <property type="entry name" value="PEROXISOMAL MEMBRANE PROTEIN LPX1"/>
    <property type="match status" value="1"/>
</dbReference>
<evidence type="ECO:0000256" key="1">
    <source>
        <dbReference type="ARBA" id="ARBA00010088"/>
    </source>
</evidence>
<feature type="domain" description="AB hydrolase-1" evidence="3">
    <location>
        <begin position="45"/>
        <end position="301"/>
    </location>
</feature>
<dbReference type="GO" id="GO:0006508">
    <property type="term" value="P:proteolysis"/>
    <property type="evidence" value="ECO:0007669"/>
    <property type="project" value="InterPro"/>
</dbReference>
<accession>A0A8H5CUK0</accession>
<dbReference type="GO" id="GO:0008233">
    <property type="term" value="F:peptidase activity"/>
    <property type="evidence" value="ECO:0007669"/>
    <property type="project" value="InterPro"/>
</dbReference>
<dbReference type="InterPro" id="IPR050228">
    <property type="entry name" value="Carboxylesterase_BioH"/>
</dbReference>
<comment type="caution">
    <text evidence="4">The sequence shown here is derived from an EMBL/GenBank/DDBJ whole genome shotgun (WGS) entry which is preliminary data.</text>
</comment>
<dbReference type="Pfam" id="PF00561">
    <property type="entry name" value="Abhydrolase_1"/>
    <property type="match status" value="1"/>
</dbReference>
<gene>
    <name evidence="4" type="ORF">D9756_009950</name>
</gene>
<dbReference type="NCBIfam" id="TIGR01250">
    <property type="entry name" value="pro_imino_pep_2"/>
    <property type="match status" value="1"/>
</dbReference>
<dbReference type="InterPro" id="IPR029058">
    <property type="entry name" value="AB_hydrolase_fold"/>
</dbReference>
<keyword evidence="5" id="KW-1185">Reference proteome</keyword>
<name>A0A8H5CUK0_9AGAR</name>
<dbReference type="InterPro" id="IPR005945">
    <property type="entry name" value="Pro_imino_pep"/>
</dbReference>
<reference evidence="4 5" key="1">
    <citation type="journal article" date="2020" name="ISME J.">
        <title>Uncovering the hidden diversity of litter-decomposition mechanisms in mushroom-forming fungi.</title>
        <authorList>
            <person name="Floudas D."/>
            <person name="Bentzer J."/>
            <person name="Ahren D."/>
            <person name="Johansson T."/>
            <person name="Persson P."/>
            <person name="Tunlid A."/>
        </authorList>
    </citation>
    <scope>NUCLEOTIDE SEQUENCE [LARGE SCALE GENOMIC DNA]</scope>
    <source>
        <strain evidence="4 5">CBS 146.42</strain>
    </source>
</reference>
<evidence type="ECO:0000313" key="5">
    <source>
        <dbReference type="Proteomes" id="UP000559027"/>
    </source>
</evidence>
<dbReference type="EMBL" id="JAACJO010000026">
    <property type="protein sequence ID" value="KAF5347333.1"/>
    <property type="molecule type" value="Genomic_DNA"/>
</dbReference>
<dbReference type="PRINTS" id="PR00793">
    <property type="entry name" value="PROAMNOPTASE"/>
</dbReference>
<dbReference type="PANTHER" id="PTHR43194">
    <property type="entry name" value="HYDROLASE ALPHA/BETA FOLD FAMILY"/>
    <property type="match status" value="1"/>
</dbReference>
<dbReference type="Proteomes" id="UP000559027">
    <property type="component" value="Unassembled WGS sequence"/>
</dbReference>
<proteinExistence type="inferred from homology"/>
<comment type="similarity">
    <text evidence="1">Belongs to the peptidase S33 family.</text>
</comment>
<organism evidence="4 5">
    <name type="scientific">Leucocoprinus leucothites</name>
    <dbReference type="NCBI Taxonomy" id="201217"/>
    <lineage>
        <taxon>Eukaryota</taxon>
        <taxon>Fungi</taxon>
        <taxon>Dikarya</taxon>
        <taxon>Basidiomycota</taxon>
        <taxon>Agaricomycotina</taxon>
        <taxon>Agaricomycetes</taxon>
        <taxon>Agaricomycetidae</taxon>
        <taxon>Agaricales</taxon>
        <taxon>Agaricineae</taxon>
        <taxon>Agaricaceae</taxon>
        <taxon>Leucocoprinus</taxon>
    </lineage>
</organism>
<dbReference type="Gene3D" id="3.40.50.1820">
    <property type="entry name" value="alpha/beta hydrolase"/>
    <property type="match status" value="1"/>
</dbReference>
<dbReference type="PIRSF" id="PIRSF005539">
    <property type="entry name" value="Pept_S33_TRI_F1"/>
    <property type="match status" value="1"/>
</dbReference>
<sequence>MSESIPITIGAMARDIPDAGELIGTSKVCHTWYKIYGDLNSGKRPLVVLHGGPGASSPVVSTFSTLTVQHSIPVIIYDQLGCGRSSHFRYKAGDAKFINEQLLLDELKDLLIYLKIYDNYDLIGNSWGGMFAARHAARQPGGLKRLSIMSGPASMELWAQAQMELLRTLPQDIQDTINTAEREGTTDSQEYTEATDTYYSFFFCRVDPTPQPLQLSLANIVTDPTVYHTMNGPNEIDVNGPLRSWSMIDEAKNISVPTLLINGVFDQCTDACMQPYFDLIPNVVGWERFANSSHMAHLEEPEKFFKVVGEFFNVE</sequence>